<organism evidence="8 9">
    <name type="scientific">Actinosynnema pretiosum</name>
    <dbReference type="NCBI Taxonomy" id="42197"/>
    <lineage>
        <taxon>Bacteria</taxon>
        <taxon>Bacillati</taxon>
        <taxon>Actinomycetota</taxon>
        <taxon>Actinomycetes</taxon>
        <taxon>Pseudonocardiales</taxon>
        <taxon>Pseudonocardiaceae</taxon>
        <taxon>Actinosynnema</taxon>
    </lineage>
</organism>
<comment type="subcellular location">
    <subcellularLocation>
        <location evidence="1">Membrane</location>
        <topology evidence="1">Multi-pass membrane protein</topology>
    </subcellularLocation>
</comment>
<accession>A0A290ZGR6</accession>
<evidence type="ECO:0000313" key="9">
    <source>
        <dbReference type="Proteomes" id="UP000218505"/>
    </source>
</evidence>
<dbReference type="KEGG" id="apre:CNX65_15690"/>
<feature type="transmembrane region" description="Helical" evidence="6">
    <location>
        <begin position="132"/>
        <end position="150"/>
    </location>
</feature>
<evidence type="ECO:0000256" key="3">
    <source>
        <dbReference type="ARBA" id="ARBA00022692"/>
    </source>
</evidence>
<dbReference type="PANTHER" id="PTHR32322:SF9">
    <property type="entry name" value="AMINO-ACID METABOLITE EFFLUX PUMP-RELATED"/>
    <property type="match status" value="1"/>
</dbReference>
<feature type="transmembrane region" description="Helical" evidence="6">
    <location>
        <begin position="275"/>
        <end position="292"/>
    </location>
</feature>
<keyword evidence="3 6" id="KW-0812">Transmembrane</keyword>
<dbReference type="GO" id="GO:0016020">
    <property type="term" value="C:membrane"/>
    <property type="evidence" value="ECO:0007669"/>
    <property type="project" value="UniProtKB-SubCell"/>
</dbReference>
<feature type="transmembrane region" description="Helical" evidence="6">
    <location>
        <begin position="216"/>
        <end position="238"/>
    </location>
</feature>
<evidence type="ECO:0000256" key="2">
    <source>
        <dbReference type="ARBA" id="ARBA00007362"/>
    </source>
</evidence>
<feature type="domain" description="EamA" evidence="7">
    <location>
        <begin position="17"/>
        <end position="146"/>
    </location>
</feature>
<feature type="transmembrane region" description="Helical" evidence="6">
    <location>
        <begin position="100"/>
        <end position="120"/>
    </location>
</feature>
<feature type="transmembrane region" description="Helical" evidence="6">
    <location>
        <begin position="73"/>
        <end position="94"/>
    </location>
</feature>
<dbReference type="InterPro" id="IPR050638">
    <property type="entry name" value="AA-Vitamin_Transporters"/>
</dbReference>
<feature type="transmembrane region" description="Helical" evidence="6">
    <location>
        <begin position="250"/>
        <end position="269"/>
    </location>
</feature>
<reference evidence="8" key="1">
    <citation type="submission" date="2017-09" db="EMBL/GenBank/DDBJ databases">
        <title>Complete Genome Sequence of ansamitocin-producing Bacterium Actinosynnema pretiosum X47.</title>
        <authorList>
            <person name="Cao G."/>
            <person name="Zong G."/>
            <person name="Zhong C."/>
            <person name="Fu J."/>
        </authorList>
    </citation>
    <scope>NUCLEOTIDE SEQUENCE [LARGE SCALE GENOMIC DNA]</scope>
    <source>
        <strain evidence="8">X47</strain>
    </source>
</reference>
<evidence type="ECO:0000256" key="5">
    <source>
        <dbReference type="ARBA" id="ARBA00023136"/>
    </source>
</evidence>
<protein>
    <submittedName>
        <fullName evidence="8">EamA family transporter</fullName>
    </submittedName>
</protein>
<dbReference type="EMBL" id="CP023445">
    <property type="protein sequence ID" value="ATE58191.1"/>
    <property type="molecule type" value="Genomic_DNA"/>
</dbReference>
<dbReference type="InterPro" id="IPR000620">
    <property type="entry name" value="EamA_dom"/>
</dbReference>
<dbReference type="SUPFAM" id="SSF103481">
    <property type="entry name" value="Multidrug resistance efflux transporter EmrE"/>
    <property type="match status" value="2"/>
</dbReference>
<proteinExistence type="inferred from homology"/>
<dbReference type="Proteomes" id="UP000218505">
    <property type="component" value="Chromosome"/>
</dbReference>
<evidence type="ECO:0000256" key="4">
    <source>
        <dbReference type="ARBA" id="ARBA00022989"/>
    </source>
</evidence>
<feature type="domain" description="EamA" evidence="7">
    <location>
        <begin position="159"/>
        <end position="293"/>
    </location>
</feature>
<dbReference type="PANTHER" id="PTHR32322">
    <property type="entry name" value="INNER MEMBRANE TRANSPORTER"/>
    <property type="match status" value="1"/>
</dbReference>
<sequence>MGHGVMLVGVGTTGKFVLLSAIWGSSFALIKVAVDAGVPPVQVALLRCLFGALALWLICLAQRADVPRDARTWGHAAVVAVLLNAVPFTLVAFGESKVDSVLAGALNATTPLATLAFALLVAPGERVTWTRLAGLLLGFAGVLVLLGAWRGLEGDVLVGGLACVAATSCYGAGFAYTRRFLTGGPHRASALSAAQITCATLQLLVAAPLLSDSLVLPGAPVVLALVVLGAVGTGYAYVLNFDLIREAGPTVASTVTYVTPLWSTALGALLLAEPVGWNTVAGGAVVIGGILLSRRPVRARSGVEVGAGR</sequence>
<dbReference type="RefSeq" id="WP_096497804.1">
    <property type="nucleotide sequence ID" value="NZ_CP023445.1"/>
</dbReference>
<feature type="transmembrane region" description="Helical" evidence="6">
    <location>
        <begin position="188"/>
        <end position="210"/>
    </location>
</feature>
<name>A0A290ZGR6_9PSEU</name>
<evidence type="ECO:0000256" key="6">
    <source>
        <dbReference type="SAM" id="Phobius"/>
    </source>
</evidence>
<feature type="transmembrane region" description="Helical" evidence="6">
    <location>
        <begin position="40"/>
        <end position="61"/>
    </location>
</feature>
<evidence type="ECO:0000313" key="8">
    <source>
        <dbReference type="EMBL" id="ATE58191.1"/>
    </source>
</evidence>
<dbReference type="InterPro" id="IPR037185">
    <property type="entry name" value="EmrE-like"/>
</dbReference>
<keyword evidence="5 6" id="KW-0472">Membrane</keyword>
<comment type="similarity">
    <text evidence="2">Belongs to the EamA transporter family.</text>
</comment>
<evidence type="ECO:0000259" key="7">
    <source>
        <dbReference type="Pfam" id="PF00892"/>
    </source>
</evidence>
<keyword evidence="4 6" id="KW-1133">Transmembrane helix</keyword>
<evidence type="ECO:0000256" key="1">
    <source>
        <dbReference type="ARBA" id="ARBA00004141"/>
    </source>
</evidence>
<feature type="transmembrane region" description="Helical" evidence="6">
    <location>
        <begin position="16"/>
        <end position="34"/>
    </location>
</feature>
<gene>
    <name evidence="8" type="ORF">CNX65_15690</name>
</gene>
<dbReference type="Pfam" id="PF00892">
    <property type="entry name" value="EamA"/>
    <property type="match status" value="2"/>
</dbReference>
<feature type="transmembrane region" description="Helical" evidence="6">
    <location>
        <begin position="156"/>
        <end position="176"/>
    </location>
</feature>
<keyword evidence="9" id="KW-1185">Reference proteome</keyword>
<dbReference type="AlphaFoldDB" id="A0A290ZGR6"/>